<dbReference type="Pfam" id="PF00486">
    <property type="entry name" value="Trans_reg_C"/>
    <property type="match status" value="1"/>
</dbReference>
<dbReference type="GO" id="GO:0005829">
    <property type="term" value="C:cytosol"/>
    <property type="evidence" value="ECO:0007669"/>
    <property type="project" value="TreeGrafter"/>
</dbReference>
<dbReference type="GO" id="GO:0006355">
    <property type="term" value="P:regulation of DNA-templated transcription"/>
    <property type="evidence" value="ECO:0007669"/>
    <property type="project" value="InterPro"/>
</dbReference>
<name>A0A917K1T8_9BACL</name>
<evidence type="ECO:0000256" key="4">
    <source>
        <dbReference type="ARBA" id="ARBA00023125"/>
    </source>
</evidence>
<dbReference type="InterPro" id="IPR011006">
    <property type="entry name" value="CheY-like_superfamily"/>
</dbReference>
<gene>
    <name evidence="10" type="ORF">GCM10010885_02910</name>
</gene>
<keyword evidence="3" id="KW-0805">Transcription regulation</keyword>
<dbReference type="PROSITE" id="PS51755">
    <property type="entry name" value="OMPR_PHOB"/>
    <property type="match status" value="1"/>
</dbReference>
<dbReference type="Pfam" id="PF00072">
    <property type="entry name" value="Response_reg"/>
    <property type="match status" value="1"/>
</dbReference>
<keyword evidence="11" id="KW-1185">Reference proteome</keyword>
<evidence type="ECO:0000313" key="10">
    <source>
        <dbReference type="EMBL" id="GGI96627.1"/>
    </source>
</evidence>
<dbReference type="PANTHER" id="PTHR48111">
    <property type="entry name" value="REGULATOR OF RPOS"/>
    <property type="match status" value="1"/>
</dbReference>
<comment type="caution">
    <text evidence="10">The sequence shown here is derived from an EMBL/GenBank/DDBJ whole genome shotgun (WGS) entry which is preliminary data.</text>
</comment>
<dbReference type="RefSeq" id="WP_188880730.1">
    <property type="nucleotide sequence ID" value="NZ_BMOY01000003.1"/>
</dbReference>
<keyword evidence="1 6" id="KW-0597">Phosphoprotein</keyword>
<dbReference type="GO" id="GO:0000156">
    <property type="term" value="F:phosphorelay response regulator activity"/>
    <property type="evidence" value="ECO:0007669"/>
    <property type="project" value="TreeGrafter"/>
</dbReference>
<dbReference type="SMART" id="SM00862">
    <property type="entry name" value="Trans_reg_C"/>
    <property type="match status" value="1"/>
</dbReference>
<keyword evidence="5" id="KW-0804">Transcription</keyword>
<dbReference type="PROSITE" id="PS50110">
    <property type="entry name" value="RESPONSE_REGULATORY"/>
    <property type="match status" value="1"/>
</dbReference>
<evidence type="ECO:0000313" key="11">
    <source>
        <dbReference type="Proteomes" id="UP000637695"/>
    </source>
</evidence>
<dbReference type="InterPro" id="IPR016032">
    <property type="entry name" value="Sig_transdc_resp-reg_C-effctor"/>
</dbReference>
<evidence type="ECO:0000256" key="2">
    <source>
        <dbReference type="ARBA" id="ARBA00023012"/>
    </source>
</evidence>
<dbReference type="Gene3D" id="3.40.50.2300">
    <property type="match status" value="1"/>
</dbReference>
<keyword evidence="2" id="KW-0902">Two-component regulatory system</keyword>
<dbReference type="InterPro" id="IPR001867">
    <property type="entry name" value="OmpR/PhoB-type_DNA-bd"/>
</dbReference>
<dbReference type="Gene3D" id="6.10.250.690">
    <property type="match status" value="1"/>
</dbReference>
<dbReference type="GO" id="GO:0000976">
    <property type="term" value="F:transcription cis-regulatory region binding"/>
    <property type="evidence" value="ECO:0007669"/>
    <property type="project" value="TreeGrafter"/>
</dbReference>
<sequence>MPNERIFIVEDDDSLAQLLQRHLVRFGFDVELARDFQRIDEEVHRYQPHLILLDVNLPYYDGFHWCRVIRRFSKAPVVYVSARTGDMDKVLALDYGGDDYLTKPVNPEVLLAKVRALLRRAYGEYAEGTTPSQAIVKHGVVLDVWKSQISYMQRSENLTATELRLLQGLMNADGGVVTRQELLEMAWEDTRFVDDNTLTVNIARLRAKLASIGWTDAIRTVRGIGYRLAFPEGGSHTA</sequence>
<evidence type="ECO:0000256" key="1">
    <source>
        <dbReference type="ARBA" id="ARBA00022553"/>
    </source>
</evidence>
<accession>A0A917K1T8</accession>
<evidence type="ECO:0000259" key="9">
    <source>
        <dbReference type="PROSITE" id="PS51755"/>
    </source>
</evidence>
<dbReference type="GO" id="GO:0032993">
    <property type="term" value="C:protein-DNA complex"/>
    <property type="evidence" value="ECO:0007669"/>
    <property type="project" value="TreeGrafter"/>
</dbReference>
<dbReference type="InterPro" id="IPR039420">
    <property type="entry name" value="WalR-like"/>
</dbReference>
<keyword evidence="4 7" id="KW-0238">DNA-binding</keyword>
<feature type="domain" description="Response regulatory" evidence="8">
    <location>
        <begin position="5"/>
        <end position="118"/>
    </location>
</feature>
<dbReference type="CDD" id="cd00383">
    <property type="entry name" value="trans_reg_C"/>
    <property type="match status" value="1"/>
</dbReference>
<reference evidence="10" key="2">
    <citation type="submission" date="2020-09" db="EMBL/GenBank/DDBJ databases">
        <authorList>
            <person name="Sun Q."/>
            <person name="Ohkuma M."/>
        </authorList>
    </citation>
    <scope>NUCLEOTIDE SEQUENCE</scope>
    <source>
        <strain evidence="10">JCM 18487</strain>
    </source>
</reference>
<evidence type="ECO:0000256" key="3">
    <source>
        <dbReference type="ARBA" id="ARBA00023015"/>
    </source>
</evidence>
<dbReference type="PANTHER" id="PTHR48111:SF43">
    <property type="entry name" value="STAGE 0 SPORULATION PROTEIN A HOMOLOG"/>
    <property type="match status" value="1"/>
</dbReference>
<evidence type="ECO:0000256" key="5">
    <source>
        <dbReference type="ARBA" id="ARBA00023163"/>
    </source>
</evidence>
<feature type="DNA-binding region" description="OmpR/PhoB-type" evidence="7">
    <location>
        <begin position="132"/>
        <end position="230"/>
    </location>
</feature>
<dbReference type="Proteomes" id="UP000637695">
    <property type="component" value="Unassembled WGS sequence"/>
</dbReference>
<feature type="domain" description="OmpR/PhoB-type" evidence="9">
    <location>
        <begin position="132"/>
        <end position="230"/>
    </location>
</feature>
<dbReference type="SUPFAM" id="SSF52172">
    <property type="entry name" value="CheY-like"/>
    <property type="match status" value="1"/>
</dbReference>
<evidence type="ECO:0000256" key="7">
    <source>
        <dbReference type="PROSITE-ProRule" id="PRU01091"/>
    </source>
</evidence>
<dbReference type="EMBL" id="BMOY01000003">
    <property type="protein sequence ID" value="GGI96627.1"/>
    <property type="molecule type" value="Genomic_DNA"/>
</dbReference>
<dbReference type="InterPro" id="IPR001789">
    <property type="entry name" value="Sig_transdc_resp-reg_receiver"/>
</dbReference>
<proteinExistence type="predicted"/>
<dbReference type="Gene3D" id="1.10.10.10">
    <property type="entry name" value="Winged helix-like DNA-binding domain superfamily/Winged helix DNA-binding domain"/>
    <property type="match status" value="1"/>
</dbReference>
<evidence type="ECO:0000256" key="6">
    <source>
        <dbReference type="PROSITE-ProRule" id="PRU00169"/>
    </source>
</evidence>
<dbReference type="InterPro" id="IPR036388">
    <property type="entry name" value="WH-like_DNA-bd_sf"/>
</dbReference>
<organism evidence="10 11">
    <name type="scientific">Alicyclobacillus cellulosilyticus</name>
    <dbReference type="NCBI Taxonomy" id="1003997"/>
    <lineage>
        <taxon>Bacteria</taxon>
        <taxon>Bacillati</taxon>
        <taxon>Bacillota</taxon>
        <taxon>Bacilli</taxon>
        <taxon>Bacillales</taxon>
        <taxon>Alicyclobacillaceae</taxon>
        <taxon>Alicyclobacillus</taxon>
    </lineage>
</organism>
<dbReference type="AlphaFoldDB" id="A0A917K1T8"/>
<protein>
    <submittedName>
        <fullName evidence="10">DNA-binding response regulator</fullName>
    </submittedName>
</protein>
<dbReference type="SMART" id="SM00448">
    <property type="entry name" value="REC"/>
    <property type="match status" value="1"/>
</dbReference>
<feature type="modified residue" description="4-aspartylphosphate" evidence="6">
    <location>
        <position position="54"/>
    </location>
</feature>
<reference evidence="10" key="1">
    <citation type="journal article" date="2014" name="Int. J. Syst. Evol. Microbiol.">
        <title>Complete genome sequence of Corynebacterium casei LMG S-19264T (=DSM 44701T), isolated from a smear-ripened cheese.</title>
        <authorList>
            <consortium name="US DOE Joint Genome Institute (JGI-PGF)"/>
            <person name="Walter F."/>
            <person name="Albersmeier A."/>
            <person name="Kalinowski J."/>
            <person name="Ruckert C."/>
        </authorList>
    </citation>
    <scope>NUCLEOTIDE SEQUENCE</scope>
    <source>
        <strain evidence="10">JCM 18487</strain>
    </source>
</reference>
<dbReference type="SUPFAM" id="SSF46894">
    <property type="entry name" value="C-terminal effector domain of the bipartite response regulators"/>
    <property type="match status" value="1"/>
</dbReference>
<evidence type="ECO:0000259" key="8">
    <source>
        <dbReference type="PROSITE" id="PS50110"/>
    </source>
</evidence>